<evidence type="ECO:0000313" key="1">
    <source>
        <dbReference type="EMBL" id="MYC95331.1"/>
    </source>
</evidence>
<dbReference type="Pfam" id="PF05534">
    <property type="entry name" value="HicB"/>
    <property type="match status" value="1"/>
</dbReference>
<accession>A0A6B1D5Y9</accession>
<dbReference type="InterPro" id="IPR008651">
    <property type="entry name" value="Uncharacterised_HicB"/>
</dbReference>
<gene>
    <name evidence="1" type="ORF">F4X14_10190</name>
</gene>
<dbReference type="EMBL" id="VXMH01000052">
    <property type="protein sequence ID" value="MYC95331.1"/>
    <property type="molecule type" value="Genomic_DNA"/>
</dbReference>
<proteinExistence type="predicted"/>
<comment type="caution">
    <text evidence="1">The sequence shown here is derived from an EMBL/GenBank/DDBJ whole genome shotgun (WGS) entry which is preliminary data.</text>
</comment>
<sequence length="50" mass="5487">MTLELGPKNRAASQGVFRIPPETHRALAMDAAEAGVSMNRLAAERLLLRR</sequence>
<dbReference type="InterPro" id="IPR010985">
    <property type="entry name" value="Ribbon_hlx_hlx"/>
</dbReference>
<dbReference type="SUPFAM" id="SSF47598">
    <property type="entry name" value="Ribbon-helix-helix"/>
    <property type="match status" value="1"/>
</dbReference>
<protein>
    <submittedName>
        <fullName evidence="1">Toxin-antitoxin system HicB family antitoxin</fullName>
    </submittedName>
</protein>
<organism evidence="1">
    <name type="scientific">Caldilineaceae bacterium SB0661_bin_32</name>
    <dbReference type="NCBI Taxonomy" id="2605255"/>
    <lineage>
        <taxon>Bacteria</taxon>
        <taxon>Bacillati</taxon>
        <taxon>Chloroflexota</taxon>
        <taxon>Caldilineae</taxon>
        <taxon>Caldilineales</taxon>
        <taxon>Caldilineaceae</taxon>
    </lineage>
</organism>
<reference evidence="1" key="1">
    <citation type="submission" date="2019-09" db="EMBL/GenBank/DDBJ databases">
        <title>Characterisation of the sponge microbiome using genome-centric metagenomics.</title>
        <authorList>
            <person name="Engelberts J.P."/>
            <person name="Robbins S.J."/>
            <person name="De Goeij J.M."/>
            <person name="Aranda M."/>
            <person name="Bell S.C."/>
            <person name="Webster N.S."/>
        </authorList>
    </citation>
    <scope>NUCLEOTIDE SEQUENCE</scope>
    <source>
        <strain evidence="1">SB0661_bin_32</strain>
    </source>
</reference>
<dbReference type="AlphaFoldDB" id="A0A6B1D5Y9"/>
<name>A0A6B1D5Y9_9CHLR</name>
<dbReference type="GO" id="GO:0006355">
    <property type="term" value="P:regulation of DNA-templated transcription"/>
    <property type="evidence" value="ECO:0007669"/>
    <property type="project" value="InterPro"/>
</dbReference>